<dbReference type="InterPro" id="IPR052178">
    <property type="entry name" value="Sec_Metab_Biosynth_SDR"/>
</dbReference>
<proteinExistence type="inferred from homology"/>
<evidence type="ECO:0000256" key="2">
    <source>
        <dbReference type="ARBA" id="ARBA00022857"/>
    </source>
</evidence>
<dbReference type="InterPro" id="IPR002347">
    <property type="entry name" value="SDR_fam"/>
</dbReference>
<dbReference type="OrthoDB" id="37659at2759"/>
<dbReference type="VEuPathDB" id="FungiDB:AB675_4410"/>
<dbReference type="CDD" id="cd05233">
    <property type="entry name" value="SDR_c"/>
    <property type="match status" value="1"/>
</dbReference>
<dbReference type="PRINTS" id="PR00081">
    <property type="entry name" value="GDHRDH"/>
</dbReference>
<protein>
    <submittedName>
        <fullName evidence="4">Granaticin polyketide synthase putative ketoacyl 2</fullName>
    </submittedName>
</protein>
<dbReference type="InterPro" id="IPR036291">
    <property type="entry name" value="NAD(P)-bd_dom_sf"/>
</dbReference>
<dbReference type="GO" id="GO:0016491">
    <property type="term" value="F:oxidoreductase activity"/>
    <property type="evidence" value="ECO:0007669"/>
    <property type="project" value="UniProtKB-KW"/>
</dbReference>
<dbReference type="EMBL" id="LFJN01000030">
    <property type="protein sequence ID" value="KPI36531.1"/>
    <property type="molecule type" value="Genomic_DNA"/>
</dbReference>
<accession>A0A0N0NJ36</accession>
<dbReference type="SUPFAM" id="SSF51735">
    <property type="entry name" value="NAD(P)-binding Rossmann-fold domains"/>
    <property type="match status" value="1"/>
</dbReference>
<reference evidence="4 5" key="1">
    <citation type="submission" date="2015-06" db="EMBL/GenBank/DDBJ databases">
        <title>Draft genome of the ant-associated black yeast Phialophora attae CBS 131958.</title>
        <authorList>
            <person name="Moreno L.F."/>
            <person name="Stielow B.J."/>
            <person name="de Hoog S."/>
            <person name="Vicente V.A."/>
            <person name="Weiss V.A."/>
            <person name="de Vries M."/>
            <person name="Cruz L.M."/>
            <person name="Souza E.M."/>
        </authorList>
    </citation>
    <scope>NUCLEOTIDE SEQUENCE [LARGE SCALE GENOMIC DNA]</scope>
    <source>
        <strain evidence="4 5">CBS 131958</strain>
    </source>
</reference>
<dbReference type="InterPro" id="IPR020904">
    <property type="entry name" value="Sc_DH/Rdtase_CS"/>
</dbReference>
<comment type="similarity">
    <text evidence="1">Belongs to the short-chain dehydrogenases/reductases (SDR) family.</text>
</comment>
<gene>
    <name evidence="4" type="ORF">AB675_4410</name>
</gene>
<evidence type="ECO:0000313" key="5">
    <source>
        <dbReference type="Proteomes" id="UP000038010"/>
    </source>
</evidence>
<evidence type="ECO:0000256" key="1">
    <source>
        <dbReference type="ARBA" id="ARBA00006484"/>
    </source>
</evidence>
<sequence length="264" mass="28307">MPYSLKNRNVLVTGGSRGLGALICEKFAAEGCNVIVNYVSAEDRAKEVVAKCEKAGVKAFAVKGDAGSPEDNARLVKETVEKLGGIDIIIANAGWTRFSDFKDLNALSTEEWNKARLADQPELLRMVSCWACNVMCHLQLMQAAGPIFNSNPDGGVYLITSSIAGRTTAGSSMAYSVTKAAGLQLMRCIATTQGPKTRINSILPGLLLTEWGMQYSKERQEAINNMSALKHETYLDDCADAFISAAKNSSMTGQQITVDAGIAI</sequence>
<organism evidence="4 5">
    <name type="scientific">Cyphellophora attinorum</name>
    <dbReference type="NCBI Taxonomy" id="1664694"/>
    <lineage>
        <taxon>Eukaryota</taxon>
        <taxon>Fungi</taxon>
        <taxon>Dikarya</taxon>
        <taxon>Ascomycota</taxon>
        <taxon>Pezizomycotina</taxon>
        <taxon>Eurotiomycetes</taxon>
        <taxon>Chaetothyriomycetidae</taxon>
        <taxon>Chaetothyriales</taxon>
        <taxon>Cyphellophoraceae</taxon>
        <taxon>Cyphellophora</taxon>
    </lineage>
</organism>
<dbReference type="AlphaFoldDB" id="A0A0N0NJ36"/>
<dbReference type="Pfam" id="PF00106">
    <property type="entry name" value="adh_short"/>
    <property type="match status" value="1"/>
</dbReference>
<evidence type="ECO:0000313" key="4">
    <source>
        <dbReference type="EMBL" id="KPI36531.1"/>
    </source>
</evidence>
<dbReference type="PANTHER" id="PTHR43618:SF2">
    <property type="entry name" value="CHAIN DEHYDROGENASE, PUTATIVE (AFU_ORTHOLOGUE AFUA_6G06930)-RELATED"/>
    <property type="match status" value="1"/>
</dbReference>
<dbReference type="GeneID" id="28736428"/>
<keyword evidence="2" id="KW-0521">NADP</keyword>
<dbReference type="STRING" id="1664694.A0A0N0NJ36"/>
<keyword evidence="3" id="KW-0560">Oxidoreductase</keyword>
<dbReference type="PROSITE" id="PS00061">
    <property type="entry name" value="ADH_SHORT"/>
    <property type="match status" value="1"/>
</dbReference>
<dbReference type="Proteomes" id="UP000038010">
    <property type="component" value="Unassembled WGS sequence"/>
</dbReference>
<dbReference type="PANTHER" id="PTHR43618">
    <property type="entry name" value="7-ALPHA-HYDROXYSTEROID DEHYDROGENASE"/>
    <property type="match status" value="1"/>
</dbReference>
<name>A0A0N0NJ36_9EURO</name>
<dbReference type="Gene3D" id="3.40.50.720">
    <property type="entry name" value="NAD(P)-binding Rossmann-like Domain"/>
    <property type="match status" value="1"/>
</dbReference>
<keyword evidence="5" id="KW-1185">Reference proteome</keyword>
<evidence type="ECO:0000256" key="3">
    <source>
        <dbReference type="ARBA" id="ARBA00023002"/>
    </source>
</evidence>
<dbReference type="RefSeq" id="XP_017996494.1">
    <property type="nucleotide sequence ID" value="XM_018144548.1"/>
</dbReference>
<comment type="caution">
    <text evidence="4">The sequence shown here is derived from an EMBL/GenBank/DDBJ whole genome shotgun (WGS) entry which is preliminary data.</text>
</comment>